<keyword evidence="4" id="KW-1185">Reference proteome</keyword>
<evidence type="ECO:0000256" key="1">
    <source>
        <dbReference type="ARBA" id="ARBA00010884"/>
    </source>
</evidence>
<dbReference type="InterPro" id="IPR000073">
    <property type="entry name" value="AB_hydrolase_1"/>
</dbReference>
<evidence type="ECO:0000313" key="4">
    <source>
        <dbReference type="Proteomes" id="UP000695022"/>
    </source>
</evidence>
<protein>
    <submittedName>
        <fullName evidence="5">Abhydrolase domain-containing protein 15-like</fullName>
    </submittedName>
</protein>
<evidence type="ECO:0000259" key="3">
    <source>
        <dbReference type="Pfam" id="PF00561"/>
    </source>
</evidence>
<dbReference type="GeneID" id="106819019"/>
<organism evidence="4 5">
    <name type="scientific">Priapulus caudatus</name>
    <name type="common">Priapulid worm</name>
    <dbReference type="NCBI Taxonomy" id="37621"/>
    <lineage>
        <taxon>Eukaryota</taxon>
        <taxon>Metazoa</taxon>
        <taxon>Ecdysozoa</taxon>
        <taxon>Scalidophora</taxon>
        <taxon>Priapulida</taxon>
        <taxon>Priapulimorpha</taxon>
        <taxon>Priapulimorphida</taxon>
        <taxon>Priapulidae</taxon>
        <taxon>Priapulus</taxon>
    </lineage>
</organism>
<feature type="transmembrane region" description="Helical" evidence="2">
    <location>
        <begin position="94"/>
        <end position="125"/>
    </location>
</feature>
<reference evidence="5" key="1">
    <citation type="submission" date="2025-08" db="UniProtKB">
        <authorList>
            <consortium name="RefSeq"/>
        </authorList>
    </citation>
    <scope>IDENTIFICATION</scope>
</reference>
<evidence type="ECO:0000313" key="5">
    <source>
        <dbReference type="RefSeq" id="XP_014679165.1"/>
    </source>
</evidence>
<name>A0ABM1F3Z4_PRICU</name>
<dbReference type="InterPro" id="IPR050960">
    <property type="entry name" value="AB_hydrolase_4_sf"/>
</dbReference>
<dbReference type="RefSeq" id="XP_014679165.1">
    <property type="nucleotide sequence ID" value="XM_014823679.1"/>
</dbReference>
<sequence>MRLRVSLSKTPEGSVPDYRKEVCQTTGRKCARLPEESVPEYRKEVCRTTGRKFAKVPKESVPDYLKKVCQSAESKCARLTEASVTDYRKDVMMLVVLVVGVDCLPTVSEAVVCSITIAVVVYLLVCITSPLACRPTLHCKPSSLAAYLLKRCPRLRRQFRPTFWAANAHAQTLLGAVMPRADGVYFRREFLQMRDHGVVSLDWAGVVGHADTYQRHTPVVIVLPTLTGSAATMSALCALVLARHFRCAVFNRRGCARTPLATPRLQSYGDTADLRQVLKYLRALYPRAKISSVGAGAGAGLLISYLGDYGSSSYLTAAVCVSPPLDGDTVRVAQPYQRLLLADAQLRVARYASAFSAVADVQRLLACASLDEFECRLHGYASPDDYWERNAPLRDVDDVSVPVLCVKSLDDPLSPAAALPYDLFRIYPNLFLVTTARGGHCGFWERVAPRPWAYLLAMDYIEGVMEFTSTGESDC</sequence>
<dbReference type="PANTHER" id="PTHR10794">
    <property type="entry name" value="ABHYDROLASE DOMAIN-CONTAINING PROTEIN"/>
    <property type="match status" value="1"/>
</dbReference>
<dbReference type="Proteomes" id="UP000695022">
    <property type="component" value="Unplaced"/>
</dbReference>
<evidence type="ECO:0000256" key="2">
    <source>
        <dbReference type="SAM" id="Phobius"/>
    </source>
</evidence>
<proteinExistence type="inferred from homology"/>
<feature type="domain" description="AB hydrolase-1" evidence="3">
    <location>
        <begin position="218"/>
        <end position="363"/>
    </location>
</feature>
<comment type="similarity">
    <text evidence="1">Belongs to the AB hydrolase superfamily. AB hydrolase 4 family.</text>
</comment>
<keyword evidence="2" id="KW-1133">Transmembrane helix</keyword>
<dbReference type="SUPFAM" id="SSF53474">
    <property type="entry name" value="alpha/beta-Hydrolases"/>
    <property type="match status" value="1"/>
</dbReference>
<dbReference type="InterPro" id="IPR029058">
    <property type="entry name" value="AB_hydrolase_fold"/>
</dbReference>
<keyword evidence="2" id="KW-0472">Membrane</keyword>
<dbReference type="PANTHER" id="PTHR10794:SF93">
    <property type="entry name" value="SERINE AMINOPEPTIDASE S33 DOMAIN-CONTAINING PROTEIN"/>
    <property type="match status" value="1"/>
</dbReference>
<gene>
    <name evidence="5" type="primary">LOC106819019</name>
</gene>
<dbReference type="Gene3D" id="3.40.50.1820">
    <property type="entry name" value="alpha/beta hydrolase"/>
    <property type="match status" value="1"/>
</dbReference>
<keyword evidence="2" id="KW-0812">Transmembrane</keyword>
<dbReference type="Pfam" id="PF00561">
    <property type="entry name" value="Abhydrolase_1"/>
    <property type="match status" value="1"/>
</dbReference>
<accession>A0ABM1F3Z4</accession>